<organism evidence="1 2">
    <name type="scientific">Candidatus Manganitrophus noduliformans</name>
    <dbReference type="NCBI Taxonomy" id="2606439"/>
    <lineage>
        <taxon>Bacteria</taxon>
        <taxon>Pseudomonadati</taxon>
        <taxon>Nitrospirota</taxon>
        <taxon>Nitrospiria</taxon>
        <taxon>Candidatus Troglogloeales</taxon>
        <taxon>Candidatus Manganitrophaceae</taxon>
        <taxon>Candidatus Manganitrophus</taxon>
    </lineage>
</organism>
<dbReference type="Proteomes" id="UP000534783">
    <property type="component" value="Unassembled WGS sequence"/>
</dbReference>
<gene>
    <name evidence="1" type="ORF">MNODULE_11465</name>
</gene>
<dbReference type="RefSeq" id="WP_168059916.1">
    <property type="nucleotide sequence ID" value="NZ_VTOW01000002.1"/>
</dbReference>
<name>A0A7X6DQB0_9BACT</name>
<evidence type="ECO:0000313" key="2">
    <source>
        <dbReference type="Proteomes" id="UP000534783"/>
    </source>
</evidence>
<evidence type="ECO:0000313" key="1">
    <source>
        <dbReference type="EMBL" id="NKE71357.1"/>
    </source>
</evidence>
<comment type="caution">
    <text evidence="1">The sequence shown here is derived from an EMBL/GenBank/DDBJ whole genome shotgun (WGS) entry which is preliminary data.</text>
</comment>
<sequence length="313" mass="36118">MSARDVDVHVGSRNYLILRGVDPYRDFLNDPAGPLDLSFHGIEEISSLRKKLLQIDALKEPVSITVHGTLFPCALLSSGWWERRSQAISSELDWKNPLQKWLFIGFDLWGPSWDFSWDLDSLGDWGHTHFIAQIGEGDEANSLPVVLPRAKAEKLREKFKEGWGGVEVNLRGLLGHRRQFAKEPGPLGLFGGLLDYCIWLNEENKEHKITLLVDRTDIYSGYLWKCVVPKKWFDTNRFLCLSDVFFLWEHTNFTEKDAVRYNLDSLERKVEYVRKLEGELVLLQKSSALVPGEPIWSTQEIYDLLTRKKGEEI</sequence>
<protein>
    <submittedName>
        <fullName evidence="1">Uncharacterized protein</fullName>
    </submittedName>
</protein>
<dbReference type="EMBL" id="VTOW01000002">
    <property type="protein sequence ID" value="NKE71357.1"/>
    <property type="molecule type" value="Genomic_DNA"/>
</dbReference>
<accession>A0A7X6DQB0</accession>
<proteinExistence type="predicted"/>
<dbReference type="AlphaFoldDB" id="A0A7X6DQB0"/>
<keyword evidence="2" id="KW-1185">Reference proteome</keyword>
<reference evidence="1 2" key="1">
    <citation type="journal article" date="2020" name="Nature">
        <title>Bacterial chemolithoautotrophy via manganese oxidation.</title>
        <authorList>
            <person name="Yu H."/>
            <person name="Leadbetter J.R."/>
        </authorList>
    </citation>
    <scope>NUCLEOTIDE SEQUENCE [LARGE SCALE GENOMIC DNA]</scope>
    <source>
        <strain evidence="1 2">Mn-1</strain>
    </source>
</reference>